<dbReference type="InterPro" id="IPR036942">
    <property type="entry name" value="Beta-barrel_TonB_sf"/>
</dbReference>
<protein>
    <submittedName>
        <fullName evidence="17">TonB-dependent receptor</fullName>
    </submittedName>
</protein>
<keyword evidence="3 12" id="KW-1134">Transmembrane beta strand</keyword>
<dbReference type="PROSITE" id="PS52016">
    <property type="entry name" value="TONB_DEPENDENT_REC_3"/>
    <property type="match status" value="1"/>
</dbReference>
<keyword evidence="10 12" id="KW-0472">Membrane</keyword>
<sequence>MIGASRLLAGAALAALVPALASAADVTTQAASDAVSAPAAGDTATDADQGADKNKEIVVLGFGRSRQVQSVTAADIALQTPGSSPLKAIEKLPGVQFEAADPFGAYEWAVRISLRGFNQNQLGFTLDGIPLGDMSYGNVNGLHISRAIISENVGRTEVAQGAGALGTASTSNLGGTIQFFSDSPTAVAGLKTSGTYGADDTYRAYIRADSGYIGNTGLKGYLSYAFLKADKWKGDGPQRQHQVNAKLVEDLGDLGSISAFFDYSARRETDYQDLTLNLVSRLGWKAAYRVDNIRPDYATAEAIARAYQNGTAYPAPYQNADDVYYNAGGLRNDYLGGITFDAHLAPGLSVKTTGYYHNNKGQGSWFTPYTATPAGALDNDGNVITNPSPLSFRTTEYSIRRGGVTSEATYETGPNTFAVGGWYESNSFHQARRYYGLSADTPDRSALDFQSNPFATQYEGSFDTETMQYHVEDTLKLFDDKLVLNGGWKGVRVNNTAHVTTGPLASGKIDAKDWFQPQAGAVYHLAPSVEIFADYTENMRAYVSALTTGPFSTTQAGFDALKGNLKPETSKTYEGGARFHAGPLQASAVGYFIDFKNRLAAFANGSGIAGNPAILSNVGGVHAYGAELSVNYRLTHALSLFANYSYNHSKYQDNVVNSDGSLYAATKGKYVVDAPEHMIKGEVVYDDGAIFGRIGGNYMSKRYFSYENDLVAGGRFTADASIGYRFKGSGWMKELSIEANVTNLTDKKYISTVDDNNVQVRADSSPGGDFDNPNFMVGAPRQWFVTLKKGF</sequence>
<comment type="subcellular location">
    <subcellularLocation>
        <location evidence="1 12">Cell outer membrane</location>
        <topology evidence="1 12">Multi-pass membrane protein</topology>
    </subcellularLocation>
</comment>
<evidence type="ECO:0000256" key="1">
    <source>
        <dbReference type="ARBA" id="ARBA00004571"/>
    </source>
</evidence>
<keyword evidence="18" id="KW-1185">Reference proteome</keyword>
<proteinExistence type="inferred from homology"/>
<evidence type="ECO:0000256" key="7">
    <source>
        <dbReference type="ARBA" id="ARBA00023004"/>
    </source>
</evidence>
<evidence type="ECO:0000256" key="13">
    <source>
        <dbReference type="RuleBase" id="RU003357"/>
    </source>
</evidence>
<evidence type="ECO:0000256" key="10">
    <source>
        <dbReference type="ARBA" id="ARBA00023136"/>
    </source>
</evidence>
<keyword evidence="4" id="KW-0410">Iron transport</keyword>
<dbReference type="SUPFAM" id="SSF56935">
    <property type="entry name" value="Porins"/>
    <property type="match status" value="1"/>
</dbReference>
<feature type="signal peptide" evidence="14">
    <location>
        <begin position="1"/>
        <end position="23"/>
    </location>
</feature>
<keyword evidence="7" id="KW-0408">Iron</keyword>
<comment type="similarity">
    <text evidence="12 13">Belongs to the TonB-dependent receptor family.</text>
</comment>
<evidence type="ECO:0000256" key="9">
    <source>
        <dbReference type="ARBA" id="ARBA00023077"/>
    </source>
</evidence>
<dbReference type="InterPro" id="IPR037066">
    <property type="entry name" value="Plug_dom_sf"/>
</dbReference>
<keyword evidence="11 12" id="KW-0998">Cell outer membrane</keyword>
<keyword evidence="5 12" id="KW-0812">Transmembrane</keyword>
<dbReference type="EMBL" id="CP115174">
    <property type="protein sequence ID" value="WBO23402.1"/>
    <property type="molecule type" value="Genomic_DNA"/>
</dbReference>
<keyword evidence="2 12" id="KW-0813">Transport</keyword>
<evidence type="ECO:0000256" key="4">
    <source>
        <dbReference type="ARBA" id="ARBA00022496"/>
    </source>
</evidence>
<dbReference type="Proteomes" id="UP001210865">
    <property type="component" value="Chromosome"/>
</dbReference>
<dbReference type="InterPro" id="IPR012910">
    <property type="entry name" value="Plug_dom"/>
</dbReference>
<evidence type="ECO:0000313" key="18">
    <source>
        <dbReference type="Proteomes" id="UP001210865"/>
    </source>
</evidence>
<dbReference type="InterPro" id="IPR039426">
    <property type="entry name" value="TonB-dep_rcpt-like"/>
</dbReference>
<dbReference type="Gene3D" id="2.170.130.10">
    <property type="entry name" value="TonB-dependent receptor, plug domain"/>
    <property type="match status" value="1"/>
</dbReference>
<feature type="domain" description="TonB-dependent receptor-like beta-barrel" evidence="15">
    <location>
        <begin position="292"/>
        <end position="744"/>
    </location>
</feature>
<evidence type="ECO:0000256" key="3">
    <source>
        <dbReference type="ARBA" id="ARBA00022452"/>
    </source>
</evidence>
<evidence type="ECO:0000256" key="2">
    <source>
        <dbReference type="ARBA" id="ARBA00022448"/>
    </source>
</evidence>
<dbReference type="PANTHER" id="PTHR32552">
    <property type="entry name" value="FERRICHROME IRON RECEPTOR-RELATED"/>
    <property type="match status" value="1"/>
</dbReference>
<evidence type="ECO:0000256" key="12">
    <source>
        <dbReference type="PROSITE-ProRule" id="PRU01360"/>
    </source>
</evidence>
<evidence type="ECO:0000256" key="11">
    <source>
        <dbReference type="ARBA" id="ARBA00023237"/>
    </source>
</evidence>
<keyword evidence="8" id="KW-0406">Ion transport</keyword>
<accession>A0ABY7NQC9</accession>
<keyword evidence="9 13" id="KW-0798">TonB box</keyword>
<feature type="chain" id="PRO_5046211755" evidence="14">
    <location>
        <begin position="24"/>
        <end position="791"/>
    </location>
</feature>
<dbReference type="PANTHER" id="PTHR32552:SF89">
    <property type="entry name" value="CATECHOLATE SIDEROPHORE RECEPTOR FIU"/>
    <property type="match status" value="1"/>
</dbReference>
<dbReference type="InterPro" id="IPR000531">
    <property type="entry name" value="Beta-barrel_TonB"/>
</dbReference>
<dbReference type="RefSeq" id="WP_270078034.1">
    <property type="nucleotide sequence ID" value="NZ_CP115174.1"/>
</dbReference>
<organism evidence="17 18">
    <name type="scientific">Sphingomonas abietis</name>
    <dbReference type="NCBI Taxonomy" id="3012344"/>
    <lineage>
        <taxon>Bacteria</taxon>
        <taxon>Pseudomonadati</taxon>
        <taxon>Pseudomonadota</taxon>
        <taxon>Alphaproteobacteria</taxon>
        <taxon>Sphingomonadales</taxon>
        <taxon>Sphingomonadaceae</taxon>
        <taxon>Sphingomonas</taxon>
    </lineage>
</organism>
<keyword evidence="17" id="KW-0675">Receptor</keyword>
<feature type="domain" description="TonB-dependent receptor plug" evidence="16">
    <location>
        <begin position="67"/>
        <end position="175"/>
    </location>
</feature>
<gene>
    <name evidence="17" type="ORF">PBT88_04530</name>
</gene>
<evidence type="ECO:0000259" key="15">
    <source>
        <dbReference type="Pfam" id="PF00593"/>
    </source>
</evidence>
<evidence type="ECO:0000256" key="5">
    <source>
        <dbReference type="ARBA" id="ARBA00022692"/>
    </source>
</evidence>
<name>A0ABY7NQC9_9SPHN</name>
<evidence type="ECO:0000313" key="17">
    <source>
        <dbReference type="EMBL" id="WBO23402.1"/>
    </source>
</evidence>
<reference evidence="17 18" key="1">
    <citation type="submission" date="2022-12" db="EMBL/GenBank/DDBJ databases">
        <title>Sphingomonas abieness sp. nov., an endophytic bacterium isolated from Abies koreana.</title>
        <authorList>
            <person name="Jiang L."/>
            <person name="Lee J."/>
        </authorList>
    </citation>
    <scope>NUCLEOTIDE SEQUENCE [LARGE SCALE GENOMIC DNA]</scope>
    <source>
        <strain evidence="18">PAMB 00755</strain>
    </source>
</reference>
<dbReference type="Gene3D" id="2.40.170.20">
    <property type="entry name" value="TonB-dependent receptor, beta-barrel domain"/>
    <property type="match status" value="1"/>
</dbReference>
<evidence type="ECO:0000256" key="6">
    <source>
        <dbReference type="ARBA" id="ARBA00022729"/>
    </source>
</evidence>
<evidence type="ECO:0000256" key="8">
    <source>
        <dbReference type="ARBA" id="ARBA00023065"/>
    </source>
</evidence>
<evidence type="ECO:0000256" key="14">
    <source>
        <dbReference type="SAM" id="SignalP"/>
    </source>
</evidence>
<evidence type="ECO:0000259" key="16">
    <source>
        <dbReference type="Pfam" id="PF07715"/>
    </source>
</evidence>
<dbReference type="Pfam" id="PF00593">
    <property type="entry name" value="TonB_dep_Rec_b-barrel"/>
    <property type="match status" value="1"/>
</dbReference>
<keyword evidence="6 14" id="KW-0732">Signal</keyword>
<dbReference type="Pfam" id="PF07715">
    <property type="entry name" value="Plug"/>
    <property type="match status" value="1"/>
</dbReference>